<accession>A0A914WVQ4</accession>
<feature type="compositionally biased region" description="Low complexity" evidence="2">
    <location>
        <begin position="299"/>
        <end position="311"/>
    </location>
</feature>
<dbReference type="Proteomes" id="UP000887566">
    <property type="component" value="Unplaced"/>
</dbReference>
<keyword evidence="1" id="KW-0862">Zinc</keyword>
<dbReference type="InterPro" id="IPR013087">
    <property type="entry name" value="Znf_C2H2_type"/>
</dbReference>
<evidence type="ECO:0000259" key="3">
    <source>
        <dbReference type="PROSITE" id="PS50157"/>
    </source>
</evidence>
<organism evidence="4 5">
    <name type="scientific">Plectus sambesii</name>
    <dbReference type="NCBI Taxonomy" id="2011161"/>
    <lineage>
        <taxon>Eukaryota</taxon>
        <taxon>Metazoa</taxon>
        <taxon>Ecdysozoa</taxon>
        <taxon>Nematoda</taxon>
        <taxon>Chromadorea</taxon>
        <taxon>Plectida</taxon>
        <taxon>Plectina</taxon>
        <taxon>Plectoidea</taxon>
        <taxon>Plectidae</taxon>
        <taxon>Plectus</taxon>
    </lineage>
</organism>
<name>A0A914WVQ4_9BILA</name>
<feature type="region of interest" description="Disordered" evidence="2">
    <location>
        <begin position="125"/>
        <end position="145"/>
    </location>
</feature>
<dbReference type="AlphaFoldDB" id="A0A914WVQ4"/>
<keyword evidence="1" id="KW-0863">Zinc-finger</keyword>
<feature type="compositionally biased region" description="Basic residues" evidence="2">
    <location>
        <begin position="1"/>
        <end position="14"/>
    </location>
</feature>
<dbReference type="PROSITE" id="PS00028">
    <property type="entry name" value="ZINC_FINGER_C2H2_1"/>
    <property type="match status" value="1"/>
</dbReference>
<evidence type="ECO:0000256" key="1">
    <source>
        <dbReference type="PROSITE-ProRule" id="PRU00042"/>
    </source>
</evidence>
<dbReference type="WBParaSite" id="PSAMB.scaffold5580size11360.g26913.t1">
    <property type="protein sequence ID" value="PSAMB.scaffold5580size11360.g26913.t1"/>
    <property type="gene ID" value="PSAMB.scaffold5580size11360.g26913"/>
</dbReference>
<proteinExistence type="predicted"/>
<feature type="region of interest" description="Disordered" evidence="2">
    <location>
        <begin position="269"/>
        <end position="331"/>
    </location>
</feature>
<evidence type="ECO:0000256" key="2">
    <source>
        <dbReference type="SAM" id="MobiDB-lite"/>
    </source>
</evidence>
<feature type="region of interest" description="Disordered" evidence="2">
    <location>
        <begin position="1"/>
        <end position="44"/>
    </location>
</feature>
<keyword evidence="4" id="KW-1185">Reference proteome</keyword>
<sequence>MPRRKQDHPIRHAPRAGVSSGAAAPIEDKDHRPTTSGVKSSAGASLDQDVALDLSVKRQRTAQQTPFSVDHLLRANAAAAAVAAVDKATPIANASNDTVSSSARNLLDELSSLVTKVGGSTSSSSLPSVAMGPAPPASQCASTNGSAGLSMQDLWWKYMKKEESAELKRMSEAKQIFTCLQCRQSFQTMDQLVKHMEVTQHFTNVPKHYSWSLQYARQKMRQMKMKLKYSERMAYFCHLCNSPFASPVHQHFAEEHNMHNPVQNMTYVQLIGGPSSGSSSDGGRADDARSLTPTGSERSTPPSSTPTAAAPPDKPVLMSPSPHDSPSSTDNLLSKMEQLVKNAVSHSNGGAVCPPERKRPFAVVDKGLLLPPSLAHSRRRVQLADGHKRPADPTRRP</sequence>
<evidence type="ECO:0000313" key="5">
    <source>
        <dbReference type="WBParaSite" id="PSAMB.scaffold5580size11360.g26913.t1"/>
    </source>
</evidence>
<feature type="region of interest" description="Disordered" evidence="2">
    <location>
        <begin position="375"/>
        <end position="397"/>
    </location>
</feature>
<protein>
    <submittedName>
        <fullName evidence="5">C2H2-type domain-containing protein</fullName>
    </submittedName>
</protein>
<feature type="compositionally biased region" description="Polar residues" evidence="2">
    <location>
        <begin position="34"/>
        <end position="43"/>
    </location>
</feature>
<dbReference type="PROSITE" id="PS50157">
    <property type="entry name" value="ZINC_FINGER_C2H2_2"/>
    <property type="match status" value="1"/>
</dbReference>
<feature type="compositionally biased region" description="Basic and acidic residues" evidence="2">
    <location>
        <begin position="385"/>
        <end position="397"/>
    </location>
</feature>
<keyword evidence="1" id="KW-0479">Metal-binding</keyword>
<feature type="compositionally biased region" description="Low complexity" evidence="2">
    <location>
        <begin position="319"/>
        <end position="328"/>
    </location>
</feature>
<evidence type="ECO:0000313" key="4">
    <source>
        <dbReference type="Proteomes" id="UP000887566"/>
    </source>
</evidence>
<feature type="domain" description="C2H2-type" evidence="3">
    <location>
        <begin position="177"/>
        <end position="206"/>
    </location>
</feature>
<reference evidence="5" key="1">
    <citation type="submission" date="2022-11" db="UniProtKB">
        <authorList>
            <consortium name="WormBaseParasite"/>
        </authorList>
    </citation>
    <scope>IDENTIFICATION</scope>
</reference>
<dbReference type="GO" id="GO:0008270">
    <property type="term" value="F:zinc ion binding"/>
    <property type="evidence" value="ECO:0007669"/>
    <property type="project" value="UniProtKB-KW"/>
</dbReference>